<dbReference type="GO" id="GO:0016579">
    <property type="term" value="P:protein deubiquitination"/>
    <property type="evidence" value="ECO:0007669"/>
    <property type="project" value="TreeGrafter"/>
</dbReference>
<dbReference type="GO" id="GO:0006511">
    <property type="term" value="P:ubiquitin-dependent protein catabolic process"/>
    <property type="evidence" value="ECO:0007669"/>
    <property type="project" value="UniProtKB-UniRule"/>
</dbReference>
<comment type="catalytic activity">
    <reaction evidence="1 7 8">
        <text>Thiol-dependent hydrolysis of ester, thioester, amide, peptide and isopeptide bonds formed by the C-terminal Gly of ubiquitin (a 76-residue protein attached to proteins as an intracellular targeting signal).</text>
        <dbReference type="EC" id="3.4.19.12"/>
    </reaction>
</comment>
<comment type="caution">
    <text evidence="10">The sequence shown here is derived from an EMBL/GenBank/DDBJ whole genome shotgun (WGS) entry which is preliminary data.</text>
</comment>
<evidence type="ECO:0000256" key="8">
    <source>
        <dbReference type="RuleBase" id="RU361215"/>
    </source>
</evidence>
<evidence type="ECO:0000256" key="2">
    <source>
        <dbReference type="ARBA" id="ARBA00009326"/>
    </source>
</evidence>
<dbReference type="Pfam" id="PF01088">
    <property type="entry name" value="Peptidase_C12"/>
    <property type="match status" value="1"/>
</dbReference>
<keyword evidence="6 7" id="KW-0788">Thiol protease</keyword>
<evidence type="ECO:0000256" key="5">
    <source>
        <dbReference type="ARBA" id="ARBA00022801"/>
    </source>
</evidence>
<dbReference type="AlphaFoldDB" id="A0A9P5Q206"/>
<comment type="similarity">
    <text evidence="2 7 8">Belongs to the peptidase C12 family.</text>
</comment>
<dbReference type="GO" id="GO:0004843">
    <property type="term" value="F:cysteine-type deubiquitinase activity"/>
    <property type="evidence" value="ECO:0007669"/>
    <property type="project" value="UniProtKB-UniRule"/>
</dbReference>
<name>A0A9P5Q206_9AGAR</name>
<evidence type="ECO:0000256" key="4">
    <source>
        <dbReference type="ARBA" id="ARBA00022786"/>
    </source>
</evidence>
<dbReference type="OrthoDB" id="427186at2759"/>
<feature type="active site" description="Proton donor" evidence="7">
    <location>
        <position position="177"/>
    </location>
</feature>
<dbReference type="FunFam" id="3.40.532.10:FF:000006">
    <property type="entry name" value="Ubiquitin carboxyl-terminal hydrolase"/>
    <property type="match status" value="1"/>
</dbReference>
<feature type="active site" description="Nucleophile" evidence="7">
    <location>
        <position position="103"/>
    </location>
</feature>
<keyword evidence="11" id="KW-1185">Reference proteome</keyword>
<dbReference type="InterPro" id="IPR038765">
    <property type="entry name" value="Papain-like_cys_pep_sf"/>
</dbReference>
<dbReference type="PROSITE" id="PS52048">
    <property type="entry name" value="UCH_DOMAIN"/>
    <property type="match status" value="1"/>
</dbReference>
<keyword evidence="4 7" id="KW-0833">Ubl conjugation pathway</keyword>
<dbReference type="Gene3D" id="3.40.532.10">
    <property type="entry name" value="Peptidase C12, ubiquitin carboxyl-terminal hydrolase"/>
    <property type="match status" value="1"/>
</dbReference>
<evidence type="ECO:0000313" key="11">
    <source>
        <dbReference type="Proteomes" id="UP000772434"/>
    </source>
</evidence>
<dbReference type="PANTHER" id="PTHR10589:SF17">
    <property type="entry name" value="UBIQUITIN CARBOXYL-TERMINAL HYDROLASE"/>
    <property type="match status" value="1"/>
</dbReference>
<dbReference type="SUPFAM" id="SSF54001">
    <property type="entry name" value="Cysteine proteinases"/>
    <property type="match status" value="1"/>
</dbReference>
<feature type="domain" description="UCH catalytic" evidence="9">
    <location>
        <begin position="10"/>
        <end position="244"/>
    </location>
</feature>
<dbReference type="InterPro" id="IPR001578">
    <property type="entry name" value="Peptidase_C12_UCH"/>
</dbReference>
<dbReference type="Proteomes" id="UP000772434">
    <property type="component" value="Unassembled WGS sequence"/>
</dbReference>
<dbReference type="CDD" id="cd09616">
    <property type="entry name" value="Peptidase_C12_UCH_L1_L3"/>
    <property type="match status" value="1"/>
</dbReference>
<keyword evidence="3 7" id="KW-0645">Protease</keyword>
<dbReference type="GO" id="GO:0005737">
    <property type="term" value="C:cytoplasm"/>
    <property type="evidence" value="ECO:0007669"/>
    <property type="project" value="TreeGrafter"/>
</dbReference>
<dbReference type="EMBL" id="JADNRY010000015">
    <property type="protein sequence ID" value="KAF9074033.1"/>
    <property type="molecule type" value="Genomic_DNA"/>
</dbReference>
<evidence type="ECO:0000256" key="6">
    <source>
        <dbReference type="ARBA" id="ARBA00022807"/>
    </source>
</evidence>
<dbReference type="PANTHER" id="PTHR10589">
    <property type="entry name" value="UBIQUITIN CARBOXYL-TERMINAL HYDROLASE"/>
    <property type="match status" value="1"/>
</dbReference>
<proteinExistence type="inferred from homology"/>
<gene>
    <name evidence="10" type="ORF">BDP27DRAFT_1317888</name>
</gene>
<reference evidence="10" key="1">
    <citation type="submission" date="2020-11" db="EMBL/GenBank/DDBJ databases">
        <authorList>
            <consortium name="DOE Joint Genome Institute"/>
            <person name="Ahrendt S."/>
            <person name="Riley R."/>
            <person name="Andreopoulos W."/>
            <person name="Labutti K."/>
            <person name="Pangilinan J."/>
            <person name="Ruiz-Duenas F.J."/>
            <person name="Barrasa J.M."/>
            <person name="Sanchez-Garcia M."/>
            <person name="Camarero S."/>
            <person name="Miyauchi S."/>
            <person name="Serrano A."/>
            <person name="Linde D."/>
            <person name="Babiker R."/>
            <person name="Drula E."/>
            <person name="Ayuso-Fernandez I."/>
            <person name="Pacheco R."/>
            <person name="Padilla G."/>
            <person name="Ferreira P."/>
            <person name="Barriuso J."/>
            <person name="Kellner H."/>
            <person name="Castanera R."/>
            <person name="Alfaro M."/>
            <person name="Ramirez L."/>
            <person name="Pisabarro A.G."/>
            <person name="Kuo A."/>
            <person name="Tritt A."/>
            <person name="Lipzen A."/>
            <person name="He G."/>
            <person name="Yan M."/>
            <person name="Ng V."/>
            <person name="Cullen D."/>
            <person name="Martin F."/>
            <person name="Rosso M.-N."/>
            <person name="Henrissat B."/>
            <person name="Hibbett D."/>
            <person name="Martinez A.T."/>
            <person name="Grigoriev I.V."/>
        </authorList>
    </citation>
    <scope>NUCLEOTIDE SEQUENCE</scope>
    <source>
        <strain evidence="10">AH 40177</strain>
    </source>
</reference>
<evidence type="ECO:0000256" key="1">
    <source>
        <dbReference type="ARBA" id="ARBA00000707"/>
    </source>
</evidence>
<evidence type="ECO:0000256" key="7">
    <source>
        <dbReference type="PROSITE-ProRule" id="PRU01393"/>
    </source>
</evidence>
<protein>
    <recommendedName>
        <fullName evidence="8">Ubiquitin carboxyl-terminal hydrolase</fullName>
        <ecNumber evidence="8">3.4.19.12</ecNumber>
    </recommendedName>
</protein>
<dbReference type="PRINTS" id="PR00707">
    <property type="entry name" value="UBCTHYDRLASE"/>
</dbReference>
<feature type="site" description="Transition state stabilizer" evidence="7">
    <location>
        <position position="97"/>
    </location>
</feature>
<keyword evidence="5 7" id="KW-0378">Hydrolase</keyword>
<dbReference type="EC" id="3.4.19.12" evidence="8"/>
<organism evidence="10 11">
    <name type="scientific">Rhodocollybia butyracea</name>
    <dbReference type="NCBI Taxonomy" id="206335"/>
    <lineage>
        <taxon>Eukaryota</taxon>
        <taxon>Fungi</taxon>
        <taxon>Dikarya</taxon>
        <taxon>Basidiomycota</taxon>
        <taxon>Agaricomycotina</taxon>
        <taxon>Agaricomycetes</taxon>
        <taxon>Agaricomycetidae</taxon>
        <taxon>Agaricales</taxon>
        <taxon>Marasmiineae</taxon>
        <taxon>Omphalotaceae</taxon>
        <taxon>Rhodocollybia</taxon>
    </lineage>
</organism>
<accession>A0A9P5Q206</accession>
<evidence type="ECO:0000313" key="10">
    <source>
        <dbReference type="EMBL" id="KAF9074033.1"/>
    </source>
</evidence>
<evidence type="ECO:0000256" key="3">
    <source>
        <dbReference type="ARBA" id="ARBA00022670"/>
    </source>
</evidence>
<evidence type="ECO:0000259" key="9">
    <source>
        <dbReference type="PROSITE" id="PS52048"/>
    </source>
</evidence>
<sequence length="246" mass="27143">MTQSRIRRKHYIPLESNPEVFTDLIHALGVDESLSFQDVYSLDDPDILSLLPRPVLGLVLAFPAVEDYDKIIEEDKKARPNAYTGKGEDEPVIWFEQTIGNACGLYGLLHCICNEPARKYIKPGSAIGKVLEACVPLDPTARALVLEASEEVEHAHAHAGKSGSTVAPLPEDDVEHHYVAFVTSSDQSGQVYEMDGVKQGPLKTNVSLKEGEDLLSESGKQLIRAFIEREHGQKFTFSLMALVKSE</sequence>
<dbReference type="InterPro" id="IPR036959">
    <property type="entry name" value="Peptidase_C12_UCH_sf"/>
</dbReference>
<feature type="site" description="Important for enzyme activity" evidence="7">
    <location>
        <position position="195"/>
    </location>
</feature>